<dbReference type="GO" id="GO:0003700">
    <property type="term" value="F:DNA-binding transcription factor activity"/>
    <property type="evidence" value="ECO:0007669"/>
    <property type="project" value="TreeGrafter"/>
</dbReference>
<protein>
    <submittedName>
        <fullName evidence="6">Helix-turn-helix domain-containing protein</fullName>
    </submittedName>
</protein>
<reference evidence="6 7" key="1">
    <citation type="submission" date="2020-03" db="EMBL/GenBank/DDBJ databases">
        <title>Hydrogenophaga sp. nov. isolated from cyanobacterial mat.</title>
        <authorList>
            <person name="Thorat V."/>
            <person name="Kirdat K."/>
            <person name="Tiwarekar B."/>
            <person name="Costa E.D."/>
            <person name="Yadav A."/>
        </authorList>
    </citation>
    <scope>NUCLEOTIDE SEQUENCE [LARGE SCALE GENOMIC DNA]</scope>
    <source>
        <strain evidence="6 7">BA0156</strain>
    </source>
</reference>
<dbReference type="Gene3D" id="1.10.10.10">
    <property type="entry name" value="Winged helix-like DNA-binding domain superfamily/Winged helix DNA-binding domain"/>
    <property type="match status" value="1"/>
</dbReference>
<evidence type="ECO:0000256" key="2">
    <source>
        <dbReference type="ARBA" id="ARBA00023125"/>
    </source>
</evidence>
<dbReference type="Proteomes" id="UP000503162">
    <property type="component" value="Chromosome"/>
</dbReference>
<dbReference type="InterPro" id="IPR014757">
    <property type="entry name" value="Tscrpt_reg_IclR_C"/>
</dbReference>
<evidence type="ECO:0000313" key="6">
    <source>
        <dbReference type="EMBL" id="QIM54805.1"/>
    </source>
</evidence>
<dbReference type="InterPro" id="IPR036390">
    <property type="entry name" value="WH_DNA-bd_sf"/>
</dbReference>
<dbReference type="SMART" id="SM00346">
    <property type="entry name" value="HTH_ICLR"/>
    <property type="match status" value="1"/>
</dbReference>
<dbReference type="Gene3D" id="3.30.450.40">
    <property type="match status" value="1"/>
</dbReference>
<dbReference type="InterPro" id="IPR029016">
    <property type="entry name" value="GAF-like_dom_sf"/>
</dbReference>
<evidence type="ECO:0000259" key="5">
    <source>
        <dbReference type="PROSITE" id="PS51078"/>
    </source>
</evidence>
<dbReference type="GO" id="GO:0045892">
    <property type="term" value="P:negative regulation of DNA-templated transcription"/>
    <property type="evidence" value="ECO:0007669"/>
    <property type="project" value="TreeGrafter"/>
</dbReference>
<dbReference type="EMBL" id="CP049989">
    <property type="protein sequence ID" value="QIM54805.1"/>
    <property type="molecule type" value="Genomic_DNA"/>
</dbReference>
<keyword evidence="1" id="KW-0805">Transcription regulation</keyword>
<dbReference type="PANTHER" id="PTHR30136">
    <property type="entry name" value="HELIX-TURN-HELIX TRANSCRIPTIONAL REGULATOR, ICLR FAMILY"/>
    <property type="match status" value="1"/>
</dbReference>
<name>A0A6G8IP41_9BURK</name>
<dbReference type="PROSITE" id="PS51077">
    <property type="entry name" value="HTH_ICLR"/>
    <property type="match status" value="1"/>
</dbReference>
<feature type="domain" description="IclR-ED" evidence="5">
    <location>
        <begin position="61"/>
        <end position="244"/>
    </location>
</feature>
<dbReference type="Pfam" id="PF01614">
    <property type="entry name" value="IclR_C"/>
    <property type="match status" value="1"/>
</dbReference>
<feature type="domain" description="HTH iclR-type" evidence="4">
    <location>
        <begin position="1"/>
        <end position="60"/>
    </location>
</feature>
<dbReference type="Pfam" id="PF09339">
    <property type="entry name" value="HTH_IclR"/>
    <property type="match status" value="1"/>
</dbReference>
<dbReference type="InterPro" id="IPR036388">
    <property type="entry name" value="WH-like_DNA-bd_sf"/>
</dbReference>
<accession>A0A6G8IP41</accession>
<dbReference type="InterPro" id="IPR050707">
    <property type="entry name" value="HTH_MetabolicPath_Reg"/>
</dbReference>
<keyword evidence="3" id="KW-0804">Transcription</keyword>
<keyword evidence="7" id="KW-1185">Reference proteome</keyword>
<evidence type="ECO:0000313" key="7">
    <source>
        <dbReference type="Proteomes" id="UP000503162"/>
    </source>
</evidence>
<dbReference type="PROSITE" id="PS51078">
    <property type="entry name" value="ICLR_ED"/>
    <property type="match status" value="1"/>
</dbReference>
<sequence>MGLEKGLLLIEAFGVSNAPMTLSQAAEITGHSKASTRRLLLTLVKLGYARCDGRMFSLEPRTLRLVHAYVHSTPLTKVAQPILEFTSERARESASLAVLDSQFVVFVARSTRRRSLSFGLGIGARLPAYCSATGRVLMSSLSDVEITYRLGRMARPALTPHTKTEPEAILEDIRWIRKYGFSVNDQELELGLRSIAVPIRNGSGELVAAISLSVTTSRMSLDDMVNKLLPELEVARRTFESQLS</sequence>
<dbReference type="PANTHER" id="PTHR30136:SF34">
    <property type="entry name" value="TRANSCRIPTIONAL REGULATOR"/>
    <property type="match status" value="1"/>
</dbReference>
<dbReference type="KEGG" id="hcz:G9Q37_15490"/>
<gene>
    <name evidence="6" type="ORF">G9Q37_15490</name>
</gene>
<proteinExistence type="predicted"/>
<organism evidence="6 7">
    <name type="scientific">Hydrogenophaga crocea</name>
    <dbReference type="NCBI Taxonomy" id="2716225"/>
    <lineage>
        <taxon>Bacteria</taxon>
        <taxon>Pseudomonadati</taxon>
        <taxon>Pseudomonadota</taxon>
        <taxon>Betaproteobacteria</taxon>
        <taxon>Burkholderiales</taxon>
        <taxon>Comamonadaceae</taxon>
        <taxon>Hydrogenophaga</taxon>
    </lineage>
</organism>
<evidence type="ECO:0000259" key="4">
    <source>
        <dbReference type="PROSITE" id="PS51077"/>
    </source>
</evidence>
<evidence type="ECO:0000256" key="1">
    <source>
        <dbReference type="ARBA" id="ARBA00023015"/>
    </source>
</evidence>
<evidence type="ECO:0000256" key="3">
    <source>
        <dbReference type="ARBA" id="ARBA00023163"/>
    </source>
</evidence>
<dbReference type="SUPFAM" id="SSF46785">
    <property type="entry name" value="Winged helix' DNA-binding domain"/>
    <property type="match status" value="1"/>
</dbReference>
<dbReference type="SUPFAM" id="SSF55781">
    <property type="entry name" value="GAF domain-like"/>
    <property type="match status" value="1"/>
</dbReference>
<dbReference type="InterPro" id="IPR005471">
    <property type="entry name" value="Tscrpt_reg_IclR_N"/>
</dbReference>
<dbReference type="AlphaFoldDB" id="A0A6G8IP41"/>
<dbReference type="GO" id="GO:0003677">
    <property type="term" value="F:DNA binding"/>
    <property type="evidence" value="ECO:0007669"/>
    <property type="project" value="UniProtKB-KW"/>
</dbReference>
<keyword evidence="2" id="KW-0238">DNA-binding</keyword>